<evidence type="ECO:0000256" key="4">
    <source>
        <dbReference type="ARBA" id="ARBA00023136"/>
    </source>
</evidence>
<keyword evidence="9" id="KW-1185">Reference proteome</keyword>
<dbReference type="GO" id="GO:0030001">
    <property type="term" value="P:metal ion transport"/>
    <property type="evidence" value="ECO:0007669"/>
    <property type="project" value="TreeGrafter"/>
</dbReference>
<dbReference type="Ensembl" id="ENSSFOT00015042980.1">
    <property type="protein sequence ID" value="ENSSFOP00015056894.1"/>
    <property type="gene ID" value="ENSSFOG00015011288.2"/>
</dbReference>
<dbReference type="Proteomes" id="UP000694397">
    <property type="component" value="Chromosome 17"/>
</dbReference>
<comment type="subcellular location">
    <subcellularLocation>
        <location evidence="1">Membrane</location>
        <topology evidence="1">Multi-pass membrane protein</topology>
    </subcellularLocation>
</comment>
<feature type="domain" description="Ion transport" evidence="6">
    <location>
        <begin position="245"/>
        <end position="470"/>
    </location>
</feature>
<evidence type="ECO:0000256" key="5">
    <source>
        <dbReference type="SAM" id="Phobius"/>
    </source>
</evidence>
<feature type="transmembrane region" description="Helical" evidence="5">
    <location>
        <begin position="240"/>
        <end position="260"/>
    </location>
</feature>
<accession>A0A8C9TRN2</accession>
<feature type="domain" description="TRPM-like" evidence="7">
    <location>
        <begin position="125"/>
        <end position="243"/>
    </location>
</feature>
<evidence type="ECO:0000259" key="6">
    <source>
        <dbReference type="Pfam" id="PF00520"/>
    </source>
</evidence>
<reference evidence="8 9" key="1">
    <citation type="submission" date="2019-04" db="EMBL/GenBank/DDBJ databases">
        <authorList>
            <consortium name="Wellcome Sanger Institute Data Sharing"/>
        </authorList>
    </citation>
    <scope>NUCLEOTIDE SEQUENCE [LARGE SCALE GENOMIC DNA]</scope>
</reference>
<sequence length="554" mass="64550">PSEGTKASAPDQLSIALAWDRVDIAKKYILVYGQHWKEGSLEQAMLDALVMDRVSFVKLLIENGMNMNRFLTVSRLEQLYNTVTQTITRLFLSFCFSCSFAVVKESNILSLGSRMGKDAEMNELPLFTYSFSDLFVWAVLKRRQKMALFLWQHGEEVMARAVAACKLYRSMAYEAVLIRQSNLELFLCTSREFGQLAVDLLDDAFRQDETMAMKLLTYEMKDWSNFTCLQMAVSSGLHHFVSHSSLVSMAYLAFLMLYTYTVLVKIGPEPSIQEWLVLVSEPRKLSKKLEVWFSEYWNALDFIAILLFFGGFVLRCHDPDLRIVGRIFYCLDIIFWYLRLLDLFTVHQHVGPYLTMLTKMTTNMFNVVIMMAIVLVTFGVSRKAILSPEEPPSWTLARDVVFEPYWMIFGEVYAGEIDGWLLAFHFEIHDKLQTCADNQPCPPGSFITPFLQAVYLFVQYIIMVNTLIAFFKYVVFMKSISDKIWKCNRYRYIMTYQGKPWLPPPFIVFKLYLSYEDLKKLHDFEEECIIAYFHKKNQNLHCSVASRIRTTKER</sequence>
<reference evidence="8" key="2">
    <citation type="submission" date="2025-08" db="UniProtKB">
        <authorList>
            <consortium name="Ensembl"/>
        </authorList>
    </citation>
    <scope>IDENTIFICATION</scope>
</reference>
<dbReference type="GO" id="GO:0016324">
    <property type="term" value="C:apical plasma membrane"/>
    <property type="evidence" value="ECO:0007669"/>
    <property type="project" value="TreeGrafter"/>
</dbReference>
<name>A0A8C9TRN2_SCLFO</name>
<feature type="transmembrane region" description="Helical" evidence="5">
    <location>
        <begin position="453"/>
        <end position="476"/>
    </location>
</feature>
<evidence type="ECO:0000256" key="3">
    <source>
        <dbReference type="ARBA" id="ARBA00022989"/>
    </source>
</evidence>
<evidence type="ECO:0000313" key="8">
    <source>
        <dbReference type="Ensembl" id="ENSSFOP00015056894.1"/>
    </source>
</evidence>
<evidence type="ECO:0008006" key="10">
    <source>
        <dbReference type="Google" id="ProtNLM"/>
    </source>
</evidence>
<feature type="domain" description="TRPM-like" evidence="7">
    <location>
        <begin position="34"/>
        <end position="87"/>
    </location>
</feature>
<dbReference type="GO" id="GO:0005261">
    <property type="term" value="F:monoatomic cation channel activity"/>
    <property type="evidence" value="ECO:0007669"/>
    <property type="project" value="TreeGrafter"/>
</dbReference>
<evidence type="ECO:0000256" key="1">
    <source>
        <dbReference type="ARBA" id="ARBA00004141"/>
    </source>
</evidence>
<evidence type="ECO:0000259" key="7">
    <source>
        <dbReference type="Pfam" id="PF25508"/>
    </source>
</evidence>
<dbReference type="PANTHER" id="PTHR13800:SF15">
    <property type="entry name" value="TRANSIENT RECEPTOR POTENTIAL CATION CHANNEL SUBFAMILY M MEMBER 6"/>
    <property type="match status" value="1"/>
</dbReference>
<keyword evidence="2 5" id="KW-0812">Transmembrane</keyword>
<reference evidence="8" key="3">
    <citation type="submission" date="2025-09" db="UniProtKB">
        <authorList>
            <consortium name="Ensembl"/>
        </authorList>
    </citation>
    <scope>IDENTIFICATION</scope>
</reference>
<dbReference type="InterPro" id="IPR005821">
    <property type="entry name" value="Ion_trans_dom"/>
</dbReference>
<dbReference type="InterPro" id="IPR057366">
    <property type="entry name" value="TRPM-like"/>
</dbReference>
<dbReference type="AlphaFoldDB" id="A0A8C9TRN2"/>
<evidence type="ECO:0000313" key="9">
    <source>
        <dbReference type="Proteomes" id="UP000694397"/>
    </source>
</evidence>
<proteinExistence type="predicted"/>
<protein>
    <recommendedName>
        <fullName evidence="10">Ion transport domain-containing protein</fullName>
    </recommendedName>
</protein>
<dbReference type="InterPro" id="IPR050927">
    <property type="entry name" value="TRPM"/>
</dbReference>
<keyword evidence="4 5" id="KW-0472">Membrane</keyword>
<organism evidence="8 9">
    <name type="scientific">Scleropages formosus</name>
    <name type="common">Asian bonytongue</name>
    <name type="synonym">Osteoglossum formosum</name>
    <dbReference type="NCBI Taxonomy" id="113540"/>
    <lineage>
        <taxon>Eukaryota</taxon>
        <taxon>Metazoa</taxon>
        <taxon>Chordata</taxon>
        <taxon>Craniata</taxon>
        <taxon>Vertebrata</taxon>
        <taxon>Euteleostomi</taxon>
        <taxon>Actinopterygii</taxon>
        <taxon>Neopterygii</taxon>
        <taxon>Teleostei</taxon>
        <taxon>Osteoglossocephala</taxon>
        <taxon>Osteoglossomorpha</taxon>
        <taxon>Osteoglossiformes</taxon>
        <taxon>Osteoglossidae</taxon>
        <taxon>Scleropages</taxon>
    </lineage>
</organism>
<keyword evidence="3 5" id="KW-1133">Transmembrane helix</keyword>
<dbReference type="Pfam" id="PF00520">
    <property type="entry name" value="Ion_trans"/>
    <property type="match status" value="1"/>
</dbReference>
<dbReference type="Pfam" id="PF25508">
    <property type="entry name" value="TRPM2"/>
    <property type="match status" value="2"/>
</dbReference>
<dbReference type="GeneTree" id="ENSGT00940000158164"/>
<dbReference type="PANTHER" id="PTHR13800">
    <property type="entry name" value="TRANSIENT RECEPTOR POTENTIAL CATION CHANNEL, SUBFAMILY M, MEMBER 6"/>
    <property type="match status" value="1"/>
</dbReference>
<feature type="transmembrane region" description="Helical" evidence="5">
    <location>
        <begin position="296"/>
        <end position="316"/>
    </location>
</feature>
<feature type="transmembrane region" description="Helical" evidence="5">
    <location>
        <begin position="360"/>
        <end position="380"/>
    </location>
</feature>
<evidence type="ECO:0000256" key="2">
    <source>
        <dbReference type="ARBA" id="ARBA00022692"/>
    </source>
</evidence>